<dbReference type="Proteomes" id="UP000694865">
    <property type="component" value="Unplaced"/>
</dbReference>
<dbReference type="RefSeq" id="XP_006817831.1">
    <property type="nucleotide sequence ID" value="XM_006817768.1"/>
</dbReference>
<feature type="compositionally biased region" description="Low complexity" evidence="1">
    <location>
        <begin position="214"/>
        <end position="227"/>
    </location>
</feature>
<sequence length="268" mass="29828">MRAEDVSSPYAKSYVFKLIHFSPDKRTWYFATASEREMQLWMATIKSELEKMSNNGHVSHLTQKLVIGLKRPSFRASEVSDFDDDDIYKDIETAVVYDYNDIDDSGADESDSDYESPVEEAEDSIGNRPLPPTPADSSSNSSPMSRPPAQIPAAEKTWKPPGGVSCGFHMGGMNELKNRQMDMNDKKNSNEVSFGVKSKLQNAWPPLPTPPTSKPKIPSSTKPAIPIKNVGGPPKPAPRPRQSSLQLQIYCQPRLCSILQIKWNQKGV</sequence>
<organism evidence="3 4">
    <name type="scientific">Saccoglossus kowalevskii</name>
    <name type="common">Acorn worm</name>
    <dbReference type="NCBI Taxonomy" id="10224"/>
    <lineage>
        <taxon>Eukaryota</taxon>
        <taxon>Metazoa</taxon>
        <taxon>Hemichordata</taxon>
        <taxon>Enteropneusta</taxon>
        <taxon>Harrimaniidae</taxon>
        <taxon>Saccoglossus</taxon>
    </lineage>
</organism>
<proteinExistence type="predicted"/>
<reference evidence="4" key="1">
    <citation type="submission" date="2025-08" db="UniProtKB">
        <authorList>
            <consortium name="RefSeq"/>
        </authorList>
    </citation>
    <scope>IDENTIFICATION</scope>
    <source>
        <tissue evidence="4">Testes</tissue>
    </source>
</reference>
<dbReference type="PANTHER" id="PTHR15126:SF4">
    <property type="entry name" value="SH3 DOMAIN-BINDING PROTEIN 2"/>
    <property type="match status" value="1"/>
</dbReference>
<dbReference type="InterPro" id="IPR001849">
    <property type="entry name" value="PH_domain"/>
</dbReference>
<dbReference type="PROSITE" id="PS50003">
    <property type="entry name" value="PH_DOMAIN"/>
    <property type="match status" value="1"/>
</dbReference>
<feature type="region of interest" description="Disordered" evidence="1">
    <location>
        <begin position="100"/>
        <end position="170"/>
    </location>
</feature>
<dbReference type="SUPFAM" id="SSF50729">
    <property type="entry name" value="PH domain-like"/>
    <property type="match status" value="1"/>
</dbReference>
<gene>
    <name evidence="4" type="primary">LOC102808716</name>
</gene>
<evidence type="ECO:0000259" key="2">
    <source>
        <dbReference type="PROSITE" id="PS50003"/>
    </source>
</evidence>
<dbReference type="GeneID" id="102808716"/>
<dbReference type="Gene3D" id="2.30.29.30">
    <property type="entry name" value="Pleckstrin-homology domain (PH domain)/Phosphotyrosine-binding domain (PTB)"/>
    <property type="match status" value="1"/>
</dbReference>
<feature type="compositionally biased region" description="Acidic residues" evidence="1">
    <location>
        <begin position="100"/>
        <end position="123"/>
    </location>
</feature>
<accession>A0ABM0MCU0</accession>
<dbReference type="InterPro" id="IPR011993">
    <property type="entry name" value="PH-like_dom_sf"/>
</dbReference>
<evidence type="ECO:0000256" key="1">
    <source>
        <dbReference type="SAM" id="MobiDB-lite"/>
    </source>
</evidence>
<name>A0ABM0MCU0_SACKO</name>
<dbReference type="PANTHER" id="PTHR15126">
    <property type="entry name" value="SH3-BINDING"/>
    <property type="match status" value="1"/>
</dbReference>
<dbReference type="InterPro" id="IPR035848">
    <property type="entry name" value="SH3BP2"/>
</dbReference>
<feature type="region of interest" description="Disordered" evidence="1">
    <location>
        <begin position="200"/>
        <end position="243"/>
    </location>
</feature>
<protein>
    <submittedName>
        <fullName evidence="4">SH3 domain-binding protein 2-like</fullName>
    </submittedName>
</protein>
<feature type="domain" description="PH" evidence="2">
    <location>
        <begin position="1"/>
        <end position="50"/>
    </location>
</feature>
<evidence type="ECO:0000313" key="3">
    <source>
        <dbReference type="Proteomes" id="UP000694865"/>
    </source>
</evidence>
<evidence type="ECO:0000313" key="4">
    <source>
        <dbReference type="RefSeq" id="XP_006817831.1"/>
    </source>
</evidence>
<feature type="compositionally biased region" description="Low complexity" evidence="1">
    <location>
        <begin position="135"/>
        <end position="144"/>
    </location>
</feature>
<keyword evidence="3" id="KW-1185">Reference proteome</keyword>
<dbReference type="Pfam" id="PF00169">
    <property type="entry name" value="PH"/>
    <property type="match status" value="1"/>
</dbReference>